<dbReference type="Proteomes" id="UP000466966">
    <property type="component" value="Unassembled WGS sequence"/>
</dbReference>
<dbReference type="AlphaFoldDB" id="A0A844Z1X9"/>
<dbReference type="Pfam" id="PF13435">
    <property type="entry name" value="Cytochrome_C554"/>
    <property type="match status" value="1"/>
</dbReference>
<dbReference type="GO" id="GO:0016491">
    <property type="term" value="F:oxidoreductase activity"/>
    <property type="evidence" value="ECO:0007669"/>
    <property type="project" value="TreeGrafter"/>
</dbReference>
<evidence type="ECO:0000313" key="3">
    <source>
        <dbReference type="EMBL" id="MXO73522.1"/>
    </source>
</evidence>
<name>A0A844Z1X9_9SPHN</name>
<reference evidence="3 4" key="1">
    <citation type="submission" date="2019-12" db="EMBL/GenBank/DDBJ databases">
        <title>Genomic-based taxomic classification of the family Erythrobacteraceae.</title>
        <authorList>
            <person name="Xu L."/>
        </authorList>
    </citation>
    <scope>NUCLEOTIDE SEQUENCE [LARGE SCALE GENOMIC DNA]</scope>
    <source>
        <strain evidence="3 4">M0322</strain>
    </source>
</reference>
<feature type="domain" description="Cytochrome c-552/4" evidence="2">
    <location>
        <begin position="88"/>
        <end position="149"/>
    </location>
</feature>
<dbReference type="InterPro" id="IPR036280">
    <property type="entry name" value="Multihaem_cyt_sf"/>
</dbReference>
<dbReference type="PANTHER" id="PTHR35038:SF6">
    <property type="entry name" value="SURFACE LOCALIZED DECAHEME CYTOCHROME C LIPOPROTEIN"/>
    <property type="match status" value="1"/>
</dbReference>
<dbReference type="InterPro" id="IPR023155">
    <property type="entry name" value="Cyt_c-552/4"/>
</dbReference>
<evidence type="ECO:0000256" key="1">
    <source>
        <dbReference type="ARBA" id="ARBA00022729"/>
    </source>
</evidence>
<comment type="caution">
    <text evidence="3">The sequence shown here is derived from an EMBL/GenBank/DDBJ whole genome shotgun (WGS) entry which is preliminary data.</text>
</comment>
<sequence>MDTRPRGNAAARAQVRRALSALAVVALGALALFVGLPQDSEVQAQAAYRYTGVASCAGSTCHGRSEGNGAVVRQDEIATWQAPGSVSGAHSRAHAVLSSFRGQQIARSLGWDSANRAECTGCHASTAGAQEAGPRFLQSDGVGCESCHGPAANWIATHYEVGASHAANLANGMVPLDQPQTRARVCLDCHYGSSKQGQFVTHAMMAAGHPRVTFELDLFSAFQQHHDVDADYRQRKNAPGPVQLWAVGQAEAVARATDLFSRPNLAFDGMFPQFYFLDCHSCHRPITDGADRRLTFEVNPGRPITFGQPPFNDENIIMLDAVAQALAPARAESFRAASRQFHAAMSEGREPAQQAAVALRAEAARLSDTMAQRSYGADDAFQVIAIIGSRTTNTRFTDYAGSAQAVMAVDTLLNGLVTEGRITVGAAASIRADINRAYQAVSSPTSYDPDRFRAALGGAVTAIGRLK</sequence>
<dbReference type="OrthoDB" id="257578at2"/>
<dbReference type="EMBL" id="WTYV01000011">
    <property type="protein sequence ID" value="MXO73522.1"/>
    <property type="molecule type" value="Genomic_DNA"/>
</dbReference>
<dbReference type="PANTHER" id="PTHR35038">
    <property type="entry name" value="DISSIMILATORY SULFITE REDUCTASE SIRA"/>
    <property type="match status" value="1"/>
</dbReference>
<gene>
    <name evidence="3" type="ORF">GRI99_18045</name>
</gene>
<evidence type="ECO:0000259" key="2">
    <source>
        <dbReference type="Pfam" id="PF13435"/>
    </source>
</evidence>
<dbReference type="RefSeq" id="WP_160773453.1">
    <property type="nucleotide sequence ID" value="NZ_WTYV01000011.1"/>
</dbReference>
<evidence type="ECO:0000313" key="4">
    <source>
        <dbReference type="Proteomes" id="UP000466966"/>
    </source>
</evidence>
<dbReference type="SUPFAM" id="SSF48695">
    <property type="entry name" value="Multiheme cytochromes"/>
    <property type="match status" value="1"/>
</dbReference>
<organism evidence="3 4">
    <name type="scientific">Alteraurantiacibacter buctensis</name>
    <dbReference type="NCBI Taxonomy" id="1503981"/>
    <lineage>
        <taxon>Bacteria</taxon>
        <taxon>Pseudomonadati</taxon>
        <taxon>Pseudomonadota</taxon>
        <taxon>Alphaproteobacteria</taxon>
        <taxon>Sphingomonadales</taxon>
        <taxon>Erythrobacteraceae</taxon>
        <taxon>Alteraurantiacibacter</taxon>
    </lineage>
</organism>
<accession>A0A844Z1X9</accession>
<keyword evidence="1" id="KW-0732">Signal</keyword>
<dbReference type="Gene3D" id="1.10.1130.10">
    <property type="entry name" value="Flavocytochrome C3, Chain A"/>
    <property type="match status" value="1"/>
</dbReference>
<proteinExistence type="predicted"/>
<keyword evidence="4" id="KW-1185">Reference proteome</keyword>
<protein>
    <recommendedName>
        <fullName evidence="2">Cytochrome c-552/4 domain-containing protein</fullName>
    </recommendedName>
</protein>
<dbReference type="InterPro" id="IPR051829">
    <property type="entry name" value="Multiheme_Cytochr_ET"/>
</dbReference>